<dbReference type="EMBL" id="JACORU010000001">
    <property type="protein sequence ID" value="MBC5762832.1"/>
    <property type="molecule type" value="Genomic_DNA"/>
</dbReference>
<reference evidence="2" key="1">
    <citation type="submission" date="2020-08" db="EMBL/GenBank/DDBJ databases">
        <title>Ramlibacter sp. GTP1 16S ribosomal RNA gene genome sequencing and assembly.</title>
        <authorList>
            <person name="Kang M."/>
        </authorList>
    </citation>
    <scope>NUCLEOTIDE SEQUENCE</scope>
    <source>
        <strain evidence="2">GTP1</strain>
    </source>
</reference>
<evidence type="ECO:0000313" key="2">
    <source>
        <dbReference type="EMBL" id="MBC5762832.1"/>
    </source>
</evidence>
<dbReference type="InterPro" id="IPR006683">
    <property type="entry name" value="Thioestr_dom"/>
</dbReference>
<keyword evidence="3" id="KW-1185">Reference proteome</keyword>
<dbReference type="Proteomes" id="UP000596827">
    <property type="component" value="Unassembled WGS sequence"/>
</dbReference>
<dbReference type="RefSeq" id="WP_187079319.1">
    <property type="nucleotide sequence ID" value="NZ_JACORU010000001.1"/>
</dbReference>
<evidence type="ECO:0000259" key="1">
    <source>
        <dbReference type="Pfam" id="PF03061"/>
    </source>
</evidence>
<organism evidence="2 3">
    <name type="scientific">Ramlibacter albus</name>
    <dbReference type="NCBI Taxonomy" id="2079448"/>
    <lineage>
        <taxon>Bacteria</taxon>
        <taxon>Pseudomonadati</taxon>
        <taxon>Pseudomonadota</taxon>
        <taxon>Betaproteobacteria</taxon>
        <taxon>Burkholderiales</taxon>
        <taxon>Comamonadaceae</taxon>
        <taxon>Ramlibacter</taxon>
    </lineage>
</organism>
<dbReference type="Pfam" id="PF03061">
    <property type="entry name" value="4HBT"/>
    <property type="match status" value="1"/>
</dbReference>
<accession>A0A923S375</accession>
<dbReference type="AlphaFoldDB" id="A0A923S375"/>
<name>A0A923S375_9BURK</name>
<gene>
    <name evidence="2" type="ORF">H8R02_00085</name>
</gene>
<dbReference type="Gene3D" id="3.10.129.10">
    <property type="entry name" value="Hotdog Thioesterase"/>
    <property type="match status" value="1"/>
</dbReference>
<evidence type="ECO:0000313" key="3">
    <source>
        <dbReference type="Proteomes" id="UP000596827"/>
    </source>
</evidence>
<dbReference type="GO" id="GO:0016790">
    <property type="term" value="F:thiolester hydrolase activity"/>
    <property type="evidence" value="ECO:0007669"/>
    <property type="project" value="UniProtKB-ARBA"/>
</dbReference>
<comment type="caution">
    <text evidence="2">The sequence shown here is derived from an EMBL/GenBank/DDBJ whole genome shotgun (WGS) entry which is preliminary data.</text>
</comment>
<protein>
    <submittedName>
        <fullName evidence="2">PaaI family thioesterase</fullName>
    </submittedName>
</protein>
<dbReference type="CDD" id="cd03443">
    <property type="entry name" value="PaaI_thioesterase"/>
    <property type="match status" value="1"/>
</dbReference>
<proteinExistence type="predicted"/>
<dbReference type="SUPFAM" id="SSF54637">
    <property type="entry name" value="Thioesterase/thiol ester dehydrase-isomerase"/>
    <property type="match status" value="1"/>
</dbReference>
<feature type="domain" description="Thioesterase" evidence="1">
    <location>
        <begin position="64"/>
        <end position="149"/>
    </location>
</feature>
<sequence length="165" mass="17402">MKPALPSFHELPPHVADAFWARWGSNTFLSAQGLDLEIVGVGRSIVHLRQPTAEQRGGAGSAEVINGGVIAYMFDAALGCAIASANLARPEMRMADPRELRQSTINLDISYVQAAAGPAFQAHGEVVRAGRGVAFAEGRLLDATGGICATAKGIWRVSLPRPASR</sequence>
<dbReference type="InterPro" id="IPR029069">
    <property type="entry name" value="HotDog_dom_sf"/>
</dbReference>